<accession>A0A5Q4ZYA1</accession>
<proteinExistence type="predicted"/>
<keyword evidence="1" id="KW-0614">Plasmid</keyword>
<geneLocation type="plasmid" evidence="1">
    <name>pAWOD_1</name>
</geneLocation>
<reference evidence="1" key="1">
    <citation type="submission" date="2019-09" db="EMBL/GenBank/DDBJ databases">
        <authorList>
            <person name="Hjerde E."/>
        </authorList>
    </citation>
    <scope>NUCLEOTIDE SEQUENCE [LARGE SCALE GENOMIC DNA]</scope>
    <source>
        <strain evidence="1">06/09/160</strain>
        <plasmid evidence="1">pAWOD_1</plasmid>
    </source>
</reference>
<gene>
    <name evidence="1" type="ORF">AW0309160_04329</name>
</gene>
<sequence length="116" mass="13309">MMQPIFKSEYINHVTKCDVVNVVKTYLKQSLLCESTKYQEQQALILSAATKAADYHNLTVSDVLKAIDDVELNLLFVVKVEKKQSSYKSEAQKIGEEIRVKIQNRLKNSQTEFIIN</sequence>
<dbReference type="EMBL" id="LR721752">
    <property type="protein sequence ID" value="VVV06835.1"/>
    <property type="molecule type" value="Genomic_DNA"/>
</dbReference>
<name>A0A5Q4ZYA1_9GAMM</name>
<protein>
    <submittedName>
        <fullName evidence="1">Uncharacterized protein</fullName>
    </submittedName>
</protein>
<dbReference type="AlphaFoldDB" id="A0A5Q4ZYA1"/>
<evidence type="ECO:0000313" key="1">
    <source>
        <dbReference type="EMBL" id="VVV06835.1"/>
    </source>
</evidence>
<organism evidence="1">
    <name type="scientific">Aliivibrio wodanis</name>
    <dbReference type="NCBI Taxonomy" id="80852"/>
    <lineage>
        <taxon>Bacteria</taxon>
        <taxon>Pseudomonadati</taxon>
        <taxon>Pseudomonadota</taxon>
        <taxon>Gammaproteobacteria</taxon>
        <taxon>Vibrionales</taxon>
        <taxon>Vibrionaceae</taxon>
        <taxon>Aliivibrio</taxon>
    </lineage>
</organism>